<dbReference type="EMBL" id="BKBO01000042">
    <property type="protein sequence ID" value="GEQ50297.1"/>
    <property type="molecule type" value="Genomic_DNA"/>
</dbReference>
<dbReference type="AlphaFoldDB" id="A0AAN4UDJ3"/>
<name>A0AAN4UDJ3_9ENTE</name>
<dbReference type="RefSeq" id="WP_202584489.1">
    <property type="nucleotide sequence ID" value="NZ_BKBO01000042.1"/>
</dbReference>
<dbReference type="GO" id="GO:0009401">
    <property type="term" value="P:phosphoenolpyruvate-dependent sugar phosphotransferase system"/>
    <property type="evidence" value="ECO:0007669"/>
    <property type="project" value="InterPro"/>
</dbReference>
<dbReference type="Gene3D" id="3.40.50.2300">
    <property type="match status" value="1"/>
</dbReference>
<dbReference type="CDD" id="cd05566">
    <property type="entry name" value="PTS_IIB_galactitol"/>
    <property type="match status" value="1"/>
</dbReference>
<dbReference type="GO" id="GO:0008982">
    <property type="term" value="F:protein-N(PI)-phosphohistidine-sugar phosphotransferase activity"/>
    <property type="evidence" value="ECO:0007669"/>
    <property type="project" value="InterPro"/>
</dbReference>
<dbReference type="SUPFAM" id="SSF52794">
    <property type="entry name" value="PTS system IIB component-like"/>
    <property type="match status" value="1"/>
</dbReference>
<dbReference type="Proteomes" id="UP000886597">
    <property type="component" value="Unassembled WGS sequence"/>
</dbReference>
<keyword evidence="1" id="KW-0808">Transferase</keyword>
<proteinExistence type="predicted"/>
<dbReference type="PROSITE" id="PS51099">
    <property type="entry name" value="PTS_EIIB_TYPE_2"/>
    <property type="match status" value="1"/>
</dbReference>
<evidence type="ECO:0000313" key="5">
    <source>
        <dbReference type="Proteomes" id="UP000886597"/>
    </source>
</evidence>
<evidence type="ECO:0000313" key="3">
    <source>
        <dbReference type="EMBL" id="GEQ50297.1"/>
    </source>
</evidence>
<organism evidence="4 5">
    <name type="scientific">Tetragenococcus koreensis</name>
    <dbReference type="NCBI Taxonomy" id="290335"/>
    <lineage>
        <taxon>Bacteria</taxon>
        <taxon>Bacillati</taxon>
        <taxon>Bacillota</taxon>
        <taxon>Bacilli</taxon>
        <taxon>Lactobacillales</taxon>
        <taxon>Enterococcaceae</taxon>
        <taxon>Tetragenococcus</taxon>
    </lineage>
</organism>
<dbReference type="InterPro" id="IPR036095">
    <property type="entry name" value="PTS_EIIB-like_sf"/>
</dbReference>
<accession>A0AAN4UDJ3</accession>
<gene>
    <name evidence="3" type="ORF">TK11N_21490</name>
    <name evidence="4" type="ORF">TK2N_23160</name>
</gene>
<evidence type="ECO:0000313" key="6">
    <source>
        <dbReference type="Proteomes" id="UP000886607"/>
    </source>
</evidence>
<dbReference type="NCBIfam" id="NF007643">
    <property type="entry name" value="PRK10310.1"/>
    <property type="match status" value="1"/>
</dbReference>
<reference evidence="4" key="2">
    <citation type="journal article" date="2020" name="Int. Dairy J.">
        <title>Lactic acid bacterial diversity in Brie cheese focusing on salt concentration and pH of isolation medium and characterisation of halophilic and alkaliphilic lactic acid bacterial isolates.</title>
        <authorList>
            <person name="Unno R."/>
            <person name="Matsutani M."/>
            <person name="Suzuki T."/>
            <person name="Kodama K."/>
            <person name="Matsushita H."/>
            <person name="Yamasato K."/>
            <person name="Koizumi Y."/>
            <person name="Ishikawa M."/>
        </authorList>
    </citation>
    <scope>NUCLEOTIDE SEQUENCE</scope>
    <source>
        <strain evidence="4">7C1</strain>
        <strain evidence="3">8C4</strain>
    </source>
</reference>
<sequence>MTKKVVVACGGAIATSTVAANKIKELLKDNGINAEVKQTRISELSAEKEGADLIVTTGKVKKDYGVPLIHGVAFISGVGVEKTEQQILDVLKEN</sequence>
<dbReference type="InterPro" id="IPR003501">
    <property type="entry name" value="PTS_EIIB_2/3"/>
</dbReference>
<dbReference type="Proteomes" id="UP000886607">
    <property type="component" value="Unassembled WGS sequence"/>
</dbReference>
<dbReference type="Pfam" id="PF02302">
    <property type="entry name" value="PTS_IIB"/>
    <property type="match status" value="1"/>
</dbReference>
<comment type="caution">
    <text evidence="4">The sequence shown here is derived from an EMBL/GenBank/DDBJ whole genome shotgun (WGS) entry which is preliminary data.</text>
</comment>
<dbReference type="InterPro" id="IPR013011">
    <property type="entry name" value="PTS_EIIB_2"/>
</dbReference>
<protein>
    <submittedName>
        <fullName evidence="4">Galactitol-specific PTS system IIB component</fullName>
    </submittedName>
</protein>
<reference evidence="4" key="1">
    <citation type="submission" date="2019-08" db="EMBL/GenBank/DDBJ databases">
        <authorList>
            <person name="Ishikawa M."/>
            <person name="Suzuki T."/>
            <person name="Matsutani M."/>
        </authorList>
    </citation>
    <scope>NUCLEOTIDE SEQUENCE</scope>
    <source>
        <strain evidence="4">7C1</strain>
        <strain evidence="3">8C4</strain>
    </source>
</reference>
<feature type="domain" description="PTS EIIB type-2" evidence="2">
    <location>
        <begin position="3"/>
        <end position="94"/>
    </location>
</feature>
<evidence type="ECO:0000313" key="4">
    <source>
        <dbReference type="EMBL" id="GEQ55472.1"/>
    </source>
</evidence>
<dbReference type="EMBL" id="BKBQ01000052">
    <property type="protein sequence ID" value="GEQ55472.1"/>
    <property type="molecule type" value="Genomic_DNA"/>
</dbReference>
<evidence type="ECO:0000256" key="1">
    <source>
        <dbReference type="ARBA" id="ARBA00022679"/>
    </source>
</evidence>
<evidence type="ECO:0000259" key="2">
    <source>
        <dbReference type="PROSITE" id="PS51099"/>
    </source>
</evidence>
<keyword evidence="6" id="KW-1185">Reference proteome</keyword>